<evidence type="ECO:0000256" key="1">
    <source>
        <dbReference type="ARBA" id="ARBA00007874"/>
    </source>
</evidence>
<dbReference type="GeneID" id="80535378"/>
<dbReference type="InterPro" id="IPR006058">
    <property type="entry name" value="2Fe2S_fd_BS"/>
</dbReference>
<dbReference type="Proteomes" id="UP000236584">
    <property type="component" value="Chromosome"/>
</dbReference>
<evidence type="ECO:0000313" key="13">
    <source>
        <dbReference type="Proteomes" id="UP000236584"/>
    </source>
</evidence>
<dbReference type="SUPFAM" id="SSF46565">
    <property type="entry name" value="Chaperone J-domain"/>
    <property type="match status" value="1"/>
</dbReference>
<dbReference type="GO" id="GO:0046872">
    <property type="term" value="F:metal ion binding"/>
    <property type="evidence" value="ECO:0007669"/>
    <property type="project" value="UniProtKB-KW"/>
</dbReference>
<evidence type="ECO:0000256" key="3">
    <source>
        <dbReference type="ARBA" id="ARBA00022714"/>
    </source>
</evidence>
<evidence type="ECO:0000259" key="11">
    <source>
        <dbReference type="PROSITE" id="PS51085"/>
    </source>
</evidence>
<dbReference type="CDD" id="cd06257">
    <property type="entry name" value="DnaJ"/>
    <property type="match status" value="1"/>
</dbReference>
<reference evidence="12 13" key="1">
    <citation type="submission" date="2018-01" db="EMBL/GenBank/DDBJ databases">
        <title>Complete genome sequence of Salinigranum rubrum GX10T, an extremely halophilic archaeon isolated from a marine solar saltern.</title>
        <authorList>
            <person name="Han S."/>
        </authorList>
    </citation>
    <scope>NUCLEOTIDE SEQUENCE [LARGE SCALE GENOMIC DNA]</scope>
    <source>
        <strain evidence="12 13">GX10</strain>
    </source>
</reference>
<evidence type="ECO:0000256" key="9">
    <source>
        <dbReference type="SAM" id="MobiDB-lite"/>
    </source>
</evidence>
<dbReference type="OrthoDB" id="195646at2157"/>
<dbReference type="Pfam" id="PF00111">
    <property type="entry name" value="Fer2"/>
    <property type="match status" value="1"/>
</dbReference>
<proteinExistence type="inferred from homology"/>
<dbReference type="InterPro" id="IPR012675">
    <property type="entry name" value="Beta-grasp_dom_sf"/>
</dbReference>
<dbReference type="RefSeq" id="WP_103424280.1">
    <property type="nucleotide sequence ID" value="NZ_CP026309.1"/>
</dbReference>
<dbReference type="SUPFAM" id="SSF54292">
    <property type="entry name" value="2Fe-2S ferredoxin-like"/>
    <property type="match status" value="1"/>
</dbReference>
<feature type="compositionally biased region" description="Acidic residues" evidence="9">
    <location>
        <begin position="84"/>
        <end position="103"/>
    </location>
</feature>
<comment type="similarity">
    <text evidence="1">Belongs to the 2Fe2S plant-type ferredoxin family.</text>
</comment>
<evidence type="ECO:0000256" key="7">
    <source>
        <dbReference type="ARBA" id="ARBA00023014"/>
    </source>
</evidence>
<dbReference type="InterPro" id="IPR036869">
    <property type="entry name" value="J_dom_sf"/>
</dbReference>
<gene>
    <name evidence="12" type="ORF">C2R22_02610</name>
</gene>
<evidence type="ECO:0000256" key="8">
    <source>
        <dbReference type="ARBA" id="ARBA00034078"/>
    </source>
</evidence>
<organism evidence="12 13">
    <name type="scientific">Salinigranum rubrum</name>
    <dbReference type="NCBI Taxonomy" id="755307"/>
    <lineage>
        <taxon>Archaea</taxon>
        <taxon>Methanobacteriati</taxon>
        <taxon>Methanobacteriota</taxon>
        <taxon>Stenosarchaea group</taxon>
        <taxon>Halobacteria</taxon>
        <taxon>Halobacteriales</taxon>
        <taxon>Haloferacaceae</taxon>
        <taxon>Salinigranum</taxon>
    </lineage>
</organism>
<keyword evidence="13" id="KW-1185">Reference proteome</keyword>
<dbReference type="AlphaFoldDB" id="A0A2I8VFG9"/>
<comment type="cofactor">
    <cofactor evidence="8">
        <name>[2Fe-2S] cluster</name>
        <dbReference type="ChEBI" id="CHEBI:190135"/>
    </cofactor>
</comment>
<dbReference type="CDD" id="cd00207">
    <property type="entry name" value="fer2"/>
    <property type="match status" value="1"/>
</dbReference>
<evidence type="ECO:0000256" key="2">
    <source>
        <dbReference type="ARBA" id="ARBA00022448"/>
    </source>
</evidence>
<accession>A0A2I8VFG9</accession>
<dbReference type="SMART" id="SM00271">
    <property type="entry name" value="DnaJ"/>
    <property type="match status" value="1"/>
</dbReference>
<protein>
    <submittedName>
        <fullName evidence="12">Ferredoxin</fullName>
    </submittedName>
</protein>
<dbReference type="InterPro" id="IPR053441">
    <property type="entry name" value="2Fe2S_Ferredoxin"/>
</dbReference>
<dbReference type="KEGG" id="srub:C2R22_02610"/>
<evidence type="ECO:0000256" key="4">
    <source>
        <dbReference type="ARBA" id="ARBA00022723"/>
    </source>
</evidence>
<evidence type="ECO:0000259" key="10">
    <source>
        <dbReference type="PROSITE" id="PS50076"/>
    </source>
</evidence>
<keyword evidence="2" id="KW-0813">Transport</keyword>
<dbReference type="PROSITE" id="PS50076">
    <property type="entry name" value="DNAJ_2"/>
    <property type="match status" value="1"/>
</dbReference>
<name>A0A2I8VFG9_9EURY</name>
<feature type="region of interest" description="Disordered" evidence="9">
    <location>
        <begin position="55"/>
        <end position="107"/>
    </location>
</feature>
<sequence>MDTPFDVLQVDPDASDEVIDRAYRRRVLETHPDQGGSAEEFQRVRRAYERIKSGEKRAMLEEGWESPTPDPEAATNGEAKTESADTDDGDEDNGDDERDEPEAGVDGKRVEFLNYDVLSDHGWSLDDDDLFEKASEADLAPEDYGRVLVKPRESLLEAAEERGFTWPYSCRGGACANCAVAVVEGEMEMPAGQILTPEFIDQGIRLSCISAPTTDEAKVVFNVKHLPGLDELRLPPRQFDGPQAND</sequence>
<dbReference type="PROSITE" id="PS51085">
    <property type="entry name" value="2FE2S_FER_2"/>
    <property type="match status" value="1"/>
</dbReference>
<keyword evidence="7" id="KW-0411">Iron-sulfur</keyword>
<dbReference type="Gene3D" id="1.10.287.110">
    <property type="entry name" value="DnaJ domain"/>
    <property type="match status" value="1"/>
</dbReference>
<keyword evidence="3" id="KW-0001">2Fe-2S</keyword>
<dbReference type="PROSITE" id="PS00197">
    <property type="entry name" value="2FE2S_FER_1"/>
    <property type="match status" value="1"/>
</dbReference>
<evidence type="ECO:0000256" key="6">
    <source>
        <dbReference type="ARBA" id="ARBA00023004"/>
    </source>
</evidence>
<dbReference type="EMBL" id="CP026309">
    <property type="protein sequence ID" value="AUV80682.1"/>
    <property type="molecule type" value="Genomic_DNA"/>
</dbReference>
<keyword evidence="5" id="KW-0249">Electron transport</keyword>
<dbReference type="InterPro" id="IPR001623">
    <property type="entry name" value="DnaJ_domain"/>
</dbReference>
<evidence type="ECO:0000256" key="5">
    <source>
        <dbReference type="ARBA" id="ARBA00022982"/>
    </source>
</evidence>
<dbReference type="GO" id="GO:0051537">
    <property type="term" value="F:2 iron, 2 sulfur cluster binding"/>
    <property type="evidence" value="ECO:0007669"/>
    <property type="project" value="UniProtKB-KW"/>
</dbReference>
<dbReference type="Pfam" id="PF00226">
    <property type="entry name" value="DnaJ"/>
    <property type="match status" value="1"/>
</dbReference>
<dbReference type="PANTHER" id="PTHR43112">
    <property type="entry name" value="FERREDOXIN"/>
    <property type="match status" value="1"/>
</dbReference>
<feature type="domain" description="J" evidence="10">
    <location>
        <begin position="3"/>
        <end position="64"/>
    </location>
</feature>
<evidence type="ECO:0000313" key="12">
    <source>
        <dbReference type="EMBL" id="AUV80682.1"/>
    </source>
</evidence>
<dbReference type="NCBIfam" id="NF041393">
    <property type="entry name" value="Frdxn_Halo"/>
    <property type="match status" value="1"/>
</dbReference>
<dbReference type="InterPro" id="IPR001041">
    <property type="entry name" value="2Fe-2S_ferredoxin-type"/>
</dbReference>
<feature type="domain" description="2Fe-2S ferredoxin-type" evidence="11">
    <location>
        <begin position="135"/>
        <end position="225"/>
    </location>
</feature>
<dbReference type="Gene3D" id="3.10.20.30">
    <property type="match status" value="1"/>
</dbReference>
<keyword evidence="4" id="KW-0479">Metal-binding</keyword>
<dbReference type="InterPro" id="IPR036010">
    <property type="entry name" value="2Fe-2S_ferredoxin-like_sf"/>
</dbReference>
<dbReference type="PANTHER" id="PTHR43112:SF3">
    <property type="entry name" value="FERREDOXIN-2, CHLOROPLASTIC"/>
    <property type="match status" value="1"/>
</dbReference>
<keyword evidence="6" id="KW-0408">Iron</keyword>